<dbReference type="STRING" id="666510.ASAC_0018"/>
<proteinExistence type="predicted"/>
<evidence type="ECO:0000313" key="2">
    <source>
        <dbReference type="Proteomes" id="UP000000346"/>
    </source>
</evidence>
<dbReference type="EMBL" id="CP001742">
    <property type="protein sequence ID" value="ADL18427.1"/>
    <property type="molecule type" value="Genomic_DNA"/>
</dbReference>
<name>D9PZD9_ACIS3</name>
<dbReference type="InParanoid" id="D9PZD9"/>
<protein>
    <submittedName>
        <fullName evidence="1">Uncharacterized protein</fullName>
    </submittedName>
</protein>
<dbReference type="KEGG" id="asc:ASAC_0018"/>
<reference evidence="1 2" key="1">
    <citation type="journal article" date="2010" name="Appl. Environ. Microbiol.">
        <title>The genome sequence of the crenarchaeon Acidilobus saccharovorans supports a new order, Acidilobales, and suggests an important ecological role in terrestrial acidic hot springs.</title>
        <authorList>
            <person name="Mardanov A.V."/>
            <person name="Svetlitchnyi V.A."/>
            <person name="Beletsky A.V."/>
            <person name="Prokofeva M.I."/>
            <person name="Bonch-Osmolovskaya E.A."/>
            <person name="Ravin N.V."/>
            <person name="Skryabin K.G."/>
        </authorList>
    </citation>
    <scope>NUCLEOTIDE SEQUENCE [LARGE SCALE GENOMIC DNA]</scope>
    <source>
        <strain evidence="2">DSM 16705 / JCM 18335 / VKM B-2471 / 345-15</strain>
    </source>
</reference>
<evidence type="ECO:0000313" key="1">
    <source>
        <dbReference type="EMBL" id="ADL18427.1"/>
    </source>
</evidence>
<accession>D9PZD9</accession>
<organism evidence="1 2">
    <name type="scientific">Acidilobus saccharovorans (strain DSM 16705 / JCM 18335 / VKM B-2471 / 345-15)</name>
    <dbReference type="NCBI Taxonomy" id="666510"/>
    <lineage>
        <taxon>Archaea</taxon>
        <taxon>Thermoproteota</taxon>
        <taxon>Thermoprotei</taxon>
        <taxon>Acidilobales</taxon>
        <taxon>Acidilobaceae</taxon>
        <taxon>Acidilobus</taxon>
    </lineage>
</organism>
<dbReference type="HOGENOM" id="CLU_2447484_0_0_2"/>
<keyword evidence="2" id="KW-1185">Reference proteome</keyword>
<dbReference type="Proteomes" id="UP000000346">
    <property type="component" value="Chromosome"/>
</dbReference>
<dbReference type="AlphaFoldDB" id="D9PZD9"/>
<gene>
    <name evidence="1" type="ordered locus">ASAC_0018</name>
</gene>
<sequence length="89" mass="9634">MMLKLKLTTTPLATLVLSRTPQGFVVKPVYAYQRLLWAVKAFADMQIFNYLENIIAAQRGGEGAGLVHEARPSPLALGVLGVIPCLAIP</sequence>